<keyword evidence="3 6" id="KW-0732">Signal</keyword>
<dbReference type="STRING" id="1267423.SAMN05216290_0401"/>
<dbReference type="GeneID" id="99985163"/>
<dbReference type="Gene3D" id="3.40.720.10">
    <property type="entry name" value="Alkaline Phosphatase, subunit A"/>
    <property type="match status" value="1"/>
</dbReference>
<evidence type="ECO:0000313" key="8">
    <source>
        <dbReference type="Proteomes" id="UP000199437"/>
    </source>
</evidence>
<dbReference type="PANTHER" id="PTHR10151:SF120">
    <property type="entry name" value="BIS(5'-ADENOSYL)-TRIPHOSPHATASE"/>
    <property type="match status" value="1"/>
</dbReference>
<dbReference type="NCBIfam" id="NF042991">
    <property type="entry name" value="alk_phos_PafA"/>
    <property type="match status" value="1"/>
</dbReference>
<dbReference type="Proteomes" id="UP000199437">
    <property type="component" value="Unassembled WGS sequence"/>
</dbReference>
<proteinExistence type="predicted"/>
<dbReference type="Pfam" id="PF01663">
    <property type="entry name" value="Phosphodiest"/>
    <property type="match status" value="1"/>
</dbReference>
<evidence type="ECO:0000256" key="6">
    <source>
        <dbReference type="SAM" id="SignalP"/>
    </source>
</evidence>
<keyword evidence="8" id="KW-1185">Reference proteome</keyword>
<dbReference type="PIRSF" id="PIRSF031924">
    <property type="entry name" value="Pi-irrepressible_AP"/>
    <property type="match status" value="1"/>
</dbReference>
<protein>
    <submittedName>
        <fullName evidence="7">Predicted pyrophosphatase or phosphodiesterase, AlkP superfamily</fullName>
    </submittedName>
</protein>
<dbReference type="SUPFAM" id="SSF53649">
    <property type="entry name" value="Alkaline phosphatase-like"/>
    <property type="match status" value="1"/>
</dbReference>
<organism evidence="7 8">
    <name type="scientific">Roseivirga pacifica</name>
    <dbReference type="NCBI Taxonomy" id="1267423"/>
    <lineage>
        <taxon>Bacteria</taxon>
        <taxon>Pseudomonadati</taxon>
        <taxon>Bacteroidota</taxon>
        <taxon>Cytophagia</taxon>
        <taxon>Cytophagales</taxon>
        <taxon>Roseivirgaceae</taxon>
        <taxon>Roseivirga</taxon>
    </lineage>
</organism>
<dbReference type="PANTHER" id="PTHR10151">
    <property type="entry name" value="ECTONUCLEOTIDE PYROPHOSPHATASE/PHOSPHODIESTERASE"/>
    <property type="match status" value="1"/>
</dbReference>
<dbReference type="InterPro" id="IPR026263">
    <property type="entry name" value="Alkaline_phosphatase_prok"/>
</dbReference>
<evidence type="ECO:0000256" key="1">
    <source>
        <dbReference type="ARBA" id="ARBA00022553"/>
    </source>
</evidence>
<gene>
    <name evidence="7" type="ORF">SAMN05216290_0401</name>
</gene>
<sequence>MKKLFFGALLALFIAQPVSAQTQEKPKIIVGIVVDQMKQEYVWRFYDHFGEGGFKRLVEGGFMAKNGHYNYASTSTGPGHASVYTGTTPSVHGIVNNSWYSRRLKRSVYCAEDTTVQAVGGYNRNGLISPANLYSSTITDELKMATQQRGKVIAMSIKDRGSALPGGHLSDGSYWFDTQTGNFMTSTFYMDELPKWVSDFNAQKKPDEYLSKTWNTLKPIETYVESGEDNSKYEGGFRGKDTPTFPYDLASLKGSNGNWGMLPSTPFGNTILADLALEAIKSEDLGGDDITDFLAVSFSSTDYIGHNFGPQSKEVQDTYIRLDREIKRLLDALDAKVGKGNYTVFLSADHAVAENSIRMKDLGFKADNISTRAVAGFVNSELVSKYGEGDWIEARGTDIFLNHDVIDEKKLDLYELQLFVSQKAMEFPGVYLAIPGTDLVRNSYTEKMRALMQRAYHPKESGDVKLILEPAWQGGGSTGTGHGNPWNYDTHVPVIFYGWGINEGAQSVREIHITDIAPTISMLMNMRLPSGATGQPVFEALKD</sequence>
<dbReference type="InterPro" id="IPR017850">
    <property type="entry name" value="Alkaline_phosphatase_core_sf"/>
</dbReference>
<dbReference type="AlphaFoldDB" id="A0A1I0MIW9"/>
<feature type="active site" description="Phosphothreonine intermediate" evidence="4">
    <location>
        <position position="76"/>
    </location>
</feature>
<evidence type="ECO:0000256" key="2">
    <source>
        <dbReference type="ARBA" id="ARBA00022723"/>
    </source>
</evidence>
<evidence type="ECO:0000256" key="4">
    <source>
        <dbReference type="PIRSR" id="PIRSR031924-50"/>
    </source>
</evidence>
<accession>A0A1I0MIW9</accession>
<reference evidence="8" key="1">
    <citation type="submission" date="2016-10" db="EMBL/GenBank/DDBJ databases">
        <authorList>
            <person name="Varghese N."/>
            <person name="Submissions S."/>
        </authorList>
    </citation>
    <scope>NUCLEOTIDE SEQUENCE [LARGE SCALE GENOMIC DNA]</scope>
    <source>
        <strain evidence="8">CGMCC 1.12402</strain>
    </source>
</reference>
<dbReference type="GO" id="GO:0004035">
    <property type="term" value="F:alkaline phosphatase activity"/>
    <property type="evidence" value="ECO:0007669"/>
    <property type="project" value="InterPro"/>
</dbReference>
<feature type="binding site" evidence="5">
    <location>
        <position position="97"/>
    </location>
    <ligand>
        <name>substrate</name>
    </ligand>
</feature>
<evidence type="ECO:0000313" key="7">
    <source>
        <dbReference type="EMBL" id="SEV87720.1"/>
    </source>
</evidence>
<evidence type="ECO:0000256" key="3">
    <source>
        <dbReference type="ARBA" id="ARBA00022729"/>
    </source>
</evidence>
<dbReference type="RefSeq" id="WP_090256719.1">
    <property type="nucleotide sequence ID" value="NZ_FOIR01000001.1"/>
</dbReference>
<evidence type="ECO:0000256" key="5">
    <source>
        <dbReference type="PIRSR" id="PIRSR031924-51"/>
    </source>
</evidence>
<keyword evidence="2" id="KW-0479">Metal-binding</keyword>
<dbReference type="OrthoDB" id="9766127at2"/>
<name>A0A1I0MIW9_9BACT</name>
<dbReference type="GO" id="GO:0046872">
    <property type="term" value="F:metal ion binding"/>
    <property type="evidence" value="ECO:0007669"/>
    <property type="project" value="UniProtKB-KW"/>
</dbReference>
<dbReference type="CDD" id="cd16016">
    <property type="entry name" value="AP-SPAP"/>
    <property type="match status" value="1"/>
</dbReference>
<dbReference type="InterPro" id="IPR002591">
    <property type="entry name" value="Phosphodiest/P_Trfase"/>
</dbReference>
<keyword evidence="1 4" id="KW-0597">Phosphoprotein</keyword>
<dbReference type="Gene3D" id="3.30.1360.150">
    <property type="match status" value="1"/>
</dbReference>
<feature type="binding site" evidence="5">
    <location>
        <begin position="158"/>
        <end position="160"/>
    </location>
    <ligand>
        <name>substrate</name>
    </ligand>
</feature>
<dbReference type="EMBL" id="FOIR01000001">
    <property type="protein sequence ID" value="SEV87720.1"/>
    <property type="molecule type" value="Genomic_DNA"/>
</dbReference>
<feature type="signal peptide" evidence="6">
    <location>
        <begin position="1"/>
        <end position="20"/>
    </location>
</feature>
<feature type="chain" id="PRO_5011475052" evidence="6">
    <location>
        <begin position="21"/>
        <end position="543"/>
    </location>
</feature>